<evidence type="ECO:0000256" key="1">
    <source>
        <dbReference type="SAM" id="Phobius"/>
    </source>
</evidence>
<sequence length="320" mass="34614">MSSDTAPAGSPPSGVIHDIGYRTYTGERIGRLGIVRALYWHSLRAAWGLGRGPRAKIVPVLAFVIMSLPAIANAFAVSRTGVHAIRYDEYMYSFQLVLVLYLAAVTPELISRDIRNRTLPLYFSRPLRRTDYPIAKVSALITAMLVLTAGPEIMLYVGTIGSLHGGSAVWRETRAFLPGLELALLYSVVFSVLAAVLSCYTGRRAFATGAVAVFFFGTYVISSAMVRLTGFRPHYHHVGDDGGGYFVKPTSPGAGPKVSGLLNPANLLEGLKEWVVGKAPDNADVPYPGGFGIVYLAAVVLLCALAFFLLIRRYQKASLL</sequence>
<dbReference type="OrthoDB" id="5495463at2"/>
<dbReference type="HOGENOM" id="CLU_933101_0_0_11"/>
<evidence type="ECO:0000313" key="2">
    <source>
        <dbReference type="EMBL" id="ACU69907.1"/>
    </source>
</evidence>
<evidence type="ECO:0000313" key="3">
    <source>
        <dbReference type="Proteomes" id="UP000000851"/>
    </source>
</evidence>
<dbReference type="GO" id="GO:0005886">
    <property type="term" value="C:plasma membrane"/>
    <property type="evidence" value="ECO:0007669"/>
    <property type="project" value="UniProtKB-SubCell"/>
</dbReference>
<feature type="transmembrane region" description="Helical" evidence="1">
    <location>
        <begin position="132"/>
        <end position="156"/>
    </location>
</feature>
<organism evidence="2 3">
    <name type="scientific">Catenulispora acidiphila (strain DSM 44928 / JCM 14897 / NBRC 102108 / NRRL B-24433 / ID139908)</name>
    <dbReference type="NCBI Taxonomy" id="479433"/>
    <lineage>
        <taxon>Bacteria</taxon>
        <taxon>Bacillati</taxon>
        <taxon>Actinomycetota</taxon>
        <taxon>Actinomycetes</taxon>
        <taxon>Catenulisporales</taxon>
        <taxon>Catenulisporaceae</taxon>
        <taxon>Catenulispora</taxon>
    </lineage>
</organism>
<feature type="transmembrane region" description="Helical" evidence="1">
    <location>
        <begin position="57"/>
        <end position="78"/>
    </location>
</feature>
<accession>C7Q447</accession>
<dbReference type="eggNOG" id="COG1277">
    <property type="taxonomic scope" value="Bacteria"/>
</dbReference>
<feature type="transmembrane region" description="Helical" evidence="1">
    <location>
        <begin position="290"/>
        <end position="311"/>
    </location>
</feature>
<keyword evidence="3" id="KW-1185">Reference proteome</keyword>
<dbReference type="STRING" id="479433.Caci_0976"/>
<dbReference type="GO" id="GO:0140359">
    <property type="term" value="F:ABC-type transporter activity"/>
    <property type="evidence" value="ECO:0007669"/>
    <property type="project" value="InterPro"/>
</dbReference>
<dbReference type="Pfam" id="PF12679">
    <property type="entry name" value="ABC2_membrane_2"/>
    <property type="match status" value="1"/>
</dbReference>
<feature type="transmembrane region" description="Helical" evidence="1">
    <location>
        <begin position="90"/>
        <end position="111"/>
    </location>
</feature>
<protein>
    <recommendedName>
        <fullName evidence="4">ABC transporter permease</fullName>
    </recommendedName>
</protein>
<dbReference type="Proteomes" id="UP000000851">
    <property type="component" value="Chromosome"/>
</dbReference>
<feature type="transmembrane region" description="Helical" evidence="1">
    <location>
        <begin position="176"/>
        <end position="198"/>
    </location>
</feature>
<dbReference type="RefSeq" id="WP_012785201.1">
    <property type="nucleotide sequence ID" value="NC_013131.1"/>
</dbReference>
<feature type="transmembrane region" description="Helical" evidence="1">
    <location>
        <begin position="205"/>
        <end position="226"/>
    </location>
</feature>
<dbReference type="KEGG" id="cai:Caci_0976"/>
<reference evidence="2 3" key="1">
    <citation type="journal article" date="2009" name="Stand. Genomic Sci.">
        <title>Complete genome sequence of Catenulispora acidiphila type strain (ID 139908).</title>
        <authorList>
            <person name="Copeland A."/>
            <person name="Lapidus A."/>
            <person name="Glavina Del Rio T."/>
            <person name="Nolan M."/>
            <person name="Lucas S."/>
            <person name="Chen F."/>
            <person name="Tice H."/>
            <person name="Cheng J.F."/>
            <person name="Bruce D."/>
            <person name="Goodwin L."/>
            <person name="Pitluck S."/>
            <person name="Mikhailova N."/>
            <person name="Pati A."/>
            <person name="Ivanova N."/>
            <person name="Mavromatis K."/>
            <person name="Chen A."/>
            <person name="Palaniappan K."/>
            <person name="Chain P."/>
            <person name="Land M."/>
            <person name="Hauser L."/>
            <person name="Chang Y.J."/>
            <person name="Jeffries C.D."/>
            <person name="Chertkov O."/>
            <person name="Brettin T."/>
            <person name="Detter J.C."/>
            <person name="Han C."/>
            <person name="Ali Z."/>
            <person name="Tindall B.J."/>
            <person name="Goker M."/>
            <person name="Bristow J."/>
            <person name="Eisen J.A."/>
            <person name="Markowitz V."/>
            <person name="Hugenholtz P."/>
            <person name="Kyrpides N.C."/>
            <person name="Klenk H.P."/>
        </authorList>
    </citation>
    <scope>NUCLEOTIDE SEQUENCE [LARGE SCALE GENOMIC DNA]</scope>
    <source>
        <strain evidence="3">DSM 44928 / JCM 14897 / NBRC 102108 / NRRL B-24433 / ID139908</strain>
    </source>
</reference>
<proteinExistence type="predicted"/>
<keyword evidence="1" id="KW-1133">Transmembrane helix</keyword>
<dbReference type="EMBL" id="CP001700">
    <property type="protein sequence ID" value="ACU69907.1"/>
    <property type="molecule type" value="Genomic_DNA"/>
</dbReference>
<keyword evidence="1" id="KW-0472">Membrane</keyword>
<dbReference type="AlphaFoldDB" id="C7Q447"/>
<gene>
    <name evidence="2" type="ordered locus">Caci_0976</name>
</gene>
<name>C7Q447_CATAD</name>
<keyword evidence="1" id="KW-0812">Transmembrane</keyword>
<evidence type="ECO:0008006" key="4">
    <source>
        <dbReference type="Google" id="ProtNLM"/>
    </source>
</evidence>
<dbReference type="InParanoid" id="C7Q447"/>